<dbReference type="PROSITE" id="PS00455">
    <property type="entry name" value="AMP_BINDING"/>
    <property type="match status" value="1"/>
</dbReference>
<name>A0A917R332_9ACTN</name>
<dbReference type="GO" id="GO:0004467">
    <property type="term" value="F:long-chain fatty acid-CoA ligase activity"/>
    <property type="evidence" value="ECO:0007669"/>
    <property type="project" value="TreeGrafter"/>
</dbReference>
<dbReference type="PANTHER" id="PTHR43272">
    <property type="entry name" value="LONG-CHAIN-FATTY-ACID--COA LIGASE"/>
    <property type="match status" value="1"/>
</dbReference>
<dbReference type="Proteomes" id="UP000645217">
    <property type="component" value="Unassembled WGS sequence"/>
</dbReference>
<proteinExistence type="inferred from homology"/>
<evidence type="ECO:0000259" key="6">
    <source>
        <dbReference type="Pfam" id="PF00501"/>
    </source>
</evidence>
<feature type="domain" description="AMP-dependent synthetase/ligase" evidence="6">
    <location>
        <begin position="26"/>
        <end position="447"/>
    </location>
</feature>
<dbReference type="AlphaFoldDB" id="A0A917R332"/>
<keyword evidence="8" id="KW-1185">Reference proteome</keyword>
<dbReference type="Gene3D" id="3.40.50.12780">
    <property type="entry name" value="N-terminal domain of ligase-like"/>
    <property type="match status" value="1"/>
</dbReference>
<dbReference type="Pfam" id="PF23562">
    <property type="entry name" value="AMP-binding_C_3"/>
    <property type="match status" value="1"/>
</dbReference>
<evidence type="ECO:0000313" key="8">
    <source>
        <dbReference type="Proteomes" id="UP000645217"/>
    </source>
</evidence>
<keyword evidence="4" id="KW-0443">Lipid metabolism</keyword>
<evidence type="ECO:0000256" key="2">
    <source>
        <dbReference type="ARBA" id="ARBA00022598"/>
    </source>
</evidence>
<evidence type="ECO:0000256" key="3">
    <source>
        <dbReference type="ARBA" id="ARBA00022832"/>
    </source>
</evidence>
<reference evidence="7" key="1">
    <citation type="journal article" date="2014" name="Int. J. Syst. Evol. Microbiol.">
        <title>Complete genome sequence of Corynebacterium casei LMG S-19264T (=DSM 44701T), isolated from a smear-ripened cheese.</title>
        <authorList>
            <consortium name="US DOE Joint Genome Institute (JGI-PGF)"/>
            <person name="Walter F."/>
            <person name="Albersmeier A."/>
            <person name="Kalinowski J."/>
            <person name="Ruckert C."/>
        </authorList>
    </citation>
    <scope>NUCLEOTIDE SEQUENCE</scope>
    <source>
        <strain evidence="7">JCM 13064</strain>
    </source>
</reference>
<keyword evidence="2" id="KW-0436">Ligase</keyword>
<dbReference type="InterPro" id="IPR042099">
    <property type="entry name" value="ANL_N_sf"/>
</dbReference>
<organism evidence="7 8">
    <name type="scientific">Sphaerisporangium melleum</name>
    <dbReference type="NCBI Taxonomy" id="321316"/>
    <lineage>
        <taxon>Bacteria</taxon>
        <taxon>Bacillati</taxon>
        <taxon>Actinomycetota</taxon>
        <taxon>Actinomycetes</taxon>
        <taxon>Streptosporangiales</taxon>
        <taxon>Streptosporangiaceae</taxon>
        <taxon>Sphaerisporangium</taxon>
    </lineage>
</organism>
<reference evidence="7" key="2">
    <citation type="submission" date="2020-09" db="EMBL/GenBank/DDBJ databases">
        <authorList>
            <person name="Sun Q."/>
            <person name="Ohkuma M."/>
        </authorList>
    </citation>
    <scope>NUCLEOTIDE SEQUENCE</scope>
    <source>
        <strain evidence="7">JCM 13064</strain>
    </source>
</reference>
<dbReference type="InterPro" id="IPR000873">
    <property type="entry name" value="AMP-dep_synth/lig_dom"/>
</dbReference>
<dbReference type="EMBL" id="BMNT01000014">
    <property type="protein sequence ID" value="GGK85153.1"/>
    <property type="molecule type" value="Genomic_DNA"/>
</dbReference>
<dbReference type="CDD" id="cd05907">
    <property type="entry name" value="VL_LC_FACS_like"/>
    <property type="match status" value="1"/>
</dbReference>
<keyword evidence="3" id="KW-0276">Fatty acid metabolism</keyword>
<comment type="caution">
    <text evidence="7">The sequence shown here is derived from an EMBL/GenBank/DDBJ whole genome shotgun (WGS) entry which is preliminary data.</text>
</comment>
<evidence type="ECO:0000256" key="4">
    <source>
        <dbReference type="ARBA" id="ARBA00023098"/>
    </source>
</evidence>
<sequence length="620" mass="66438">MGDPRALAERAEIEQEIAGHTICEQLRRTADRFPDAPAYSDRSGDGWTTLTYAQARRRVLAIASGFAALGLGRGEAVALMMVNRTEHVLADLGAVHAGGLACSIYATFASEQIAFAARDVGAKIAVLGGAAELARWLPILGELPGLRKVIVLSPLAGDERYAGLGDLLMSWDEFLALGERELAADPGAAEARAAAVGADDVLTVLYTSGTTGNPKGVPLTHANICFEVTTSVRLTGLPDHGSQISYLTYAHIAERVLSMYIPLFKVYHVHFCPDLAELGTVLGQVKPLFFFGVPRVWEKMMARLQALLATQPEEQQEKVRAAMAAGLAHVEACQSGGTPSAEVAAAYEQADAALLSIIRAMIGFENALWLASAAAPMPPEVQRFFAGLGMRVVDVYGMTETSGAFTGNSTEDYKLGTVGRRLPGVEVRIAEDGEILTRSPANTAGYLGRPEATADLIDGDGWLHTGDVGSIDEDGYVRIVDRKKELIITAGGENISPANTEGLLKEHPLIGQALTYGDRRPYCVAILTLDGEVAPAWATARGITFSSLADLAGHPDVLKEVEAAVAAANDRLARVQQVKRWRLLPVEWTAESAELTPSLKLKRRVVHARYADIIEEMYQS</sequence>
<evidence type="ECO:0000256" key="5">
    <source>
        <dbReference type="ARBA" id="ARBA00032875"/>
    </source>
</evidence>
<dbReference type="RefSeq" id="WP_189163567.1">
    <property type="nucleotide sequence ID" value="NZ_BMNT01000014.1"/>
</dbReference>
<comment type="similarity">
    <text evidence="1">Belongs to the ATP-dependent AMP-binding enzyme family.</text>
</comment>
<evidence type="ECO:0000256" key="1">
    <source>
        <dbReference type="ARBA" id="ARBA00006432"/>
    </source>
</evidence>
<accession>A0A917R332</accession>
<dbReference type="SUPFAM" id="SSF56801">
    <property type="entry name" value="Acetyl-CoA synthetase-like"/>
    <property type="match status" value="1"/>
</dbReference>
<protein>
    <recommendedName>
        <fullName evidence="5">Acyl-CoA synthetase</fullName>
    </recommendedName>
</protein>
<evidence type="ECO:0000313" key="7">
    <source>
        <dbReference type="EMBL" id="GGK85153.1"/>
    </source>
</evidence>
<dbReference type="PANTHER" id="PTHR43272:SF32">
    <property type="entry name" value="AMP-DEPENDENT SYNTHETASE_LIGASE DOMAIN-CONTAINING PROTEIN"/>
    <property type="match status" value="1"/>
</dbReference>
<gene>
    <name evidence="7" type="ORF">GCM10007964_29580</name>
</gene>
<dbReference type="Pfam" id="PF00501">
    <property type="entry name" value="AMP-binding"/>
    <property type="match status" value="1"/>
</dbReference>
<dbReference type="GO" id="GO:0016020">
    <property type="term" value="C:membrane"/>
    <property type="evidence" value="ECO:0007669"/>
    <property type="project" value="TreeGrafter"/>
</dbReference>
<dbReference type="InterPro" id="IPR020845">
    <property type="entry name" value="AMP-binding_CS"/>
</dbReference>